<protein>
    <recommendedName>
        <fullName evidence="4">MarR family transcriptional regulator</fullName>
    </recommendedName>
</protein>
<proteinExistence type="predicted"/>
<dbReference type="Proteomes" id="UP001281305">
    <property type="component" value="Chromosome"/>
</dbReference>
<feature type="compositionally biased region" description="Acidic residues" evidence="1">
    <location>
        <begin position="86"/>
        <end position="110"/>
    </location>
</feature>
<feature type="region of interest" description="Disordered" evidence="1">
    <location>
        <begin position="78"/>
        <end position="123"/>
    </location>
</feature>
<accession>A0ABZ2TNL0</accession>
<evidence type="ECO:0008006" key="4">
    <source>
        <dbReference type="Google" id="ProtNLM"/>
    </source>
</evidence>
<evidence type="ECO:0000313" key="3">
    <source>
        <dbReference type="Proteomes" id="UP001281305"/>
    </source>
</evidence>
<keyword evidence="3" id="KW-1185">Reference proteome</keyword>
<organism evidence="2 3">
    <name type="scientific">Roseovarius rhodophyticola</name>
    <dbReference type="NCBI Taxonomy" id="3080827"/>
    <lineage>
        <taxon>Bacteria</taxon>
        <taxon>Pseudomonadati</taxon>
        <taxon>Pseudomonadota</taxon>
        <taxon>Alphaproteobacteria</taxon>
        <taxon>Rhodobacterales</taxon>
        <taxon>Roseobacteraceae</taxon>
        <taxon>Roseovarius</taxon>
    </lineage>
</organism>
<gene>
    <name evidence="2" type="ORF">RZS32_007905</name>
</gene>
<dbReference type="EMBL" id="CP146606">
    <property type="protein sequence ID" value="WYK19763.1"/>
    <property type="molecule type" value="Genomic_DNA"/>
</dbReference>
<name>A0ABZ2TNL0_9RHOB</name>
<feature type="compositionally biased region" description="Basic and acidic residues" evidence="1">
    <location>
        <begin position="111"/>
        <end position="123"/>
    </location>
</feature>
<evidence type="ECO:0000256" key="1">
    <source>
        <dbReference type="SAM" id="MobiDB-lite"/>
    </source>
</evidence>
<dbReference type="RefSeq" id="WP_339106876.1">
    <property type="nucleotide sequence ID" value="NZ_CP146606.1"/>
</dbReference>
<sequence>MIVDMFKVRPSTANRFIDQMVRNGVVDAPNASGVATLTKSLQRIVPEVVEYSPGGGYVVKGRLDELAAKAKKVAKDAIEHVKDTDPNEPEVDENSIDVEEASTSFSDDDPERPKVSDEARSAE</sequence>
<reference evidence="2 3" key="1">
    <citation type="submission" date="2024-02" db="EMBL/GenBank/DDBJ databases">
        <title>Roseovarius strain W115 nov., isolated from a marine algae.</title>
        <authorList>
            <person name="Lee M.W."/>
            <person name="Lee J.K."/>
            <person name="Kim J.M."/>
            <person name="Choi D.G."/>
            <person name="Baek J.H."/>
            <person name="Bayburt H."/>
            <person name="Jung J.J."/>
            <person name="Han D.M."/>
            <person name="Jeon C.O."/>
        </authorList>
    </citation>
    <scope>NUCLEOTIDE SEQUENCE [LARGE SCALE GENOMIC DNA]</scope>
    <source>
        <strain evidence="2 3">W115</strain>
    </source>
</reference>
<evidence type="ECO:0000313" key="2">
    <source>
        <dbReference type="EMBL" id="WYK19763.1"/>
    </source>
</evidence>